<organism evidence="7 8">
    <name type="scientific">Streptomyces mashuensis</name>
    <dbReference type="NCBI Taxonomy" id="33904"/>
    <lineage>
        <taxon>Bacteria</taxon>
        <taxon>Bacillati</taxon>
        <taxon>Actinomycetota</taxon>
        <taxon>Actinomycetes</taxon>
        <taxon>Kitasatosporales</taxon>
        <taxon>Streptomycetaceae</taxon>
        <taxon>Streptomyces</taxon>
    </lineage>
</organism>
<gene>
    <name evidence="7" type="ORF">GCM10010218_08210</name>
</gene>
<evidence type="ECO:0000256" key="3">
    <source>
        <dbReference type="ARBA" id="ARBA00022989"/>
    </source>
</evidence>
<dbReference type="InterPro" id="IPR049453">
    <property type="entry name" value="Memb_transporter_dom"/>
</dbReference>
<evidence type="ECO:0000256" key="4">
    <source>
        <dbReference type="ARBA" id="ARBA00023136"/>
    </source>
</evidence>
<feature type="transmembrane region" description="Helical" evidence="5">
    <location>
        <begin position="366"/>
        <end position="383"/>
    </location>
</feature>
<proteinExistence type="predicted"/>
<dbReference type="AlphaFoldDB" id="A0A919AWR4"/>
<accession>A0A919AWR4</accession>
<keyword evidence="2 5" id="KW-0812">Transmembrane</keyword>
<evidence type="ECO:0000313" key="7">
    <source>
        <dbReference type="EMBL" id="GHF29408.1"/>
    </source>
</evidence>
<name>A0A919AWR4_9ACTN</name>
<comment type="subcellular location">
    <subcellularLocation>
        <location evidence="1">Membrane</location>
        <topology evidence="1">Multi-pass membrane protein</topology>
    </subcellularLocation>
</comment>
<dbReference type="EMBL" id="BNBD01000001">
    <property type="protein sequence ID" value="GHF29408.1"/>
    <property type="molecule type" value="Genomic_DNA"/>
</dbReference>
<protein>
    <recommendedName>
        <fullName evidence="6">Integral membrane bound transporter domain-containing protein</fullName>
    </recommendedName>
</protein>
<evidence type="ECO:0000256" key="2">
    <source>
        <dbReference type="ARBA" id="ARBA00022692"/>
    </source>
</evidence>
<feature type="domain" description="Integral membrane bound transporter" evidence="6">
    <location>
        <begin position="308"/>
        <end position="430"/>
    </location>
</feature>
<dbReference type="Proteomes" id="UP000638313">
    <property type="component" value="Unassembled WGS sequence"/>
</dbReference>
<feature type="transmembrane region" description="Helical" evidence="5">
    <location>
        <begin position="46"/>
        <end position="69"/>
    </location>
</feature>
<dbReference type="RefSeq" id="WP_190127939.1">
    <property type="nucleotide sequence ID" value="NZ_BNBD01000001.1"/>
</dbReference>
<dbReference type="Pfam" id="PF13515">
    <property type="entry name" value="FUSC_2"/>
    <property type="match status" value="1"/>
</dbReference>
<feature type="transmembrane region" description="Helical" evidence="5">
    <location>
        <begin position="344"/>
        <end position="360"/>
    </location>
</feature>
<reference evidence="7" key="2">
    <citation type="submission" date="2020-09" db="EMBL/GenBank/DDBJ databases">
        <authorList>
            <person name="Sun Q."/>
            <person name="Ohkuma M."/>
        </authorList>
    </citation>
    <scope>NUCLEOTIDE SEQUENCE</scope>
    <source>
        <strain evidence="7">JCM 4059</strain>
    </source>
</reference>
<evidence type="ECO:0000259" key="6">
    <source>
        <dbReference type="Pfam" id="PF13515"/>
    </source>
</evidence>
<dbReference type="GO" id="GO:0016020">
    <property type="term" value="C:membrane"/>
    <property type="evidence" value="ECO:0007669"/>
    <property type="project" value="UniProtKB-SubCell"/>
</dbReference>
<comment type="caution">
    <text evidence="7">The sequence shown here is derived from an EMBL/GenBank/DDBJ whole genome shotgun (WGS) entry which is preliminary data.</text>
</comment>
<keyword evidence="4 5" id="KW-0472">Membrane</keyword>
<keyword evidence="3 5" id="KW-1133">Transmembrane helix</keyword>
<feature type="transmembrane region" description="Helical" evidence="5">
    <location>
        <begin position="156"/>
        <end position="178"/>
    </location>
</feature>
<evidence type="ECO:0000313" key="8">
    <source>
        <dbReference type="Proteomes" id="UP000638313"/>
    </source>
</evidence>
<reference evidence="7" key="1">
    <citation type="journal article" date="2014" name="Int. J. Syst. Evol. Microbiol.">
        <title>Complete genome sequence of Corynebacterium casei LMG S-19264T (=DSM 44701T), isolated from a smear-ripened cheese.</title>
        <authorList>
            <consortium name="US DOE Joint Genome Institute (JGI-PGF)"/>
            <person name="Walter F."/>
            <person name="Albersmeier A."/>
            <person name="Kalinowski J."/>
            <person name="Ruckert C."/>
        </authorList>
    </citation>
    <scope>NUCLEOTIDE SEQUENCE</scope>
    <source>
        <strain evidence="7">JCM 4059</strain>
    </source>
</reference>
<evidence type="ECO:0000256" key="5">
    <source>
        <dbReference type="SAM" id="Phobius"/>
    </source>
</evidence>
<sequence length="443" mass="44988">MPSSPSSLLAVRGLRHVRGALTLRPAGDIWHKPALSAALVMAAADLTLLVLGRLDLVLYTSGGALCALYAHDRPYAERARVLAGVVLGMTAGVTAGLLCAALTGSGPLRVLLAALVAALQKAVCDATRLGPPANVVLTFVSSTAFFVPQRIGEVPAHAALTLGCGALAWLVCLAPALVRPCGPERIAVARALEAAARRVDGTGTSGAADDAAQAAHRALAKAGGRGAAARRHRETLALLLAEAERATDGAERLRAAARTLRRGTSLPDTAPDAAAPAAVRAPVAAPVPWAALLRLGARLTAGAALSGWTALGLGSPHPYWAVVTAAAVFQAGVRPSGHRAVQRVVGNVVGLLLFAVLLPLTRAGEIALVAVTVALLAGAEAFITRNYWLGTVCVTPMALLLGEFAGRQDAAVSVLDRGGDTLVGATVGLLACVLMSGRRRVSG</sequence>
<feature type="transmembrane region" description="Helical" evidence="5">
    <location>
        <begin position="81"/>
        <end position="103"/>
    </location>
</feature>
<evidence type="ECO:0000256" key="1">
    <source>
        <dbReference type="ARBA" id="ARBA00004141"/>
    </source>
</evidence>
<keyword evidence="8" id="KW-1185">Reference proteome</keyword>